<dbReference type="InterPro" id="IPR051122">
    <property type="entry name" value="SDR_DHRS6-like"/>
</dbReference>
<proteinExistence type="inferred from homology"/>
<dbReference type="InterPro" id="IPR020904">
    <property type="entry name" value="Sc_DH/Rdtase_CS"/>
</dbReference>
<sequence length="261" mass="27517">MSPNEFKGKIVLVTGAAQGIGAAVAQAFSEQGARVAAVDVQMAAIETFASNRTSHGYDVTAYPLDVTDSKAVQQTIAQIEQQLGAIDILVHAAGVLRMGPIVSYSDADWENTLGVNLSGVFHVSRAVSERMIPRRRGTIITVSSNAAAIPRMDMAAYATSKAAVTMFTKCLALELAEYGIRCNIVSPGSTDTPMLRGMWTGEHGAQRTIEGSPQTYRTGIPLGKLATPADIANSVLFLASERAGHVTMHDLRIDGGATLGV</sequence>
<comment type="caution">
    <text evidence="5">The sequence shown here is derived from an EMBL/GenBank/DDBJ whole genome shotgun (WGS) entry which is preliminary data.</text>
</comment>
<dbReference type="PRINTS" id="PR00080">
    <property type="entry name" value="SDRFAMILY"/>
</dbReference>
<dbReference type="PRINTS" id="PR01397">
    <property type="entry name" value="DHBDHDRGNASE"/>
</dbReference>
<dbReference type="Gene3D" id="3.40.50.720">
    <property type="entry name" value="NAD(P)-binding Rossmann-like Domain"/>
    <property type="match status" value="1"/>
</dbReference>
<evidence type="ECO:0000256" key="2">
    <source>
        <dbReference type="ARBA" id="ARBA00023002"/>
    </source>
</evidence>
<dbReference type="PROSITE" id="PS00061">
    <property type="entry name" value="ADH_SHORT"/>
    <property type="match status" value="1"/>
</dbReference>
<dbReference type="NCBIfam" id="TIGR04316">
    <property type="entry name" value="dhbA_paeA"/>
    <property type="match status" value="1"/>
</dbReference>
<dbReference type="InterPro" id="IPR036291">
    <property type="entry name" value="NAD(P)-bd_dom_sf"/>
</dbReference>
<evidence type="ECO:0000256" key="3">
    <source>
        <dbReference type="NCBIfam" id="TIGR04316"/>
    </source>
</evidence>
<dbReference type="Pfam" id="PF13561">
    <property type="entry name" value="adh_short_C2"/>
    <property type="match status" value="1"/>
</dbReference>
<dbReference type="GO" id="GO:0008667">
    <property type="term" value="F:2,3-dihydro-2,3-dihydroxybenzoate dehydrogenase activity"/>
    <property type="evidence" value="ECO:0007669"/>
    <property type="project" value="UniProtKB-EC"/>
</dbReference>
<comment type="similarity">
    <text evidence="1">Belongs to the short-chain dehydrogenases/reductases (SDR) family.</text>
</comment>
<reference evidence="5" key="1">
    <citation type="submission" date="2022-01" db="EMBL/GenBank/DDBJ databases">
        <authorList>
            <person name="Criscuolo A."/>
        </authorList>
    </citation>
    <scope>NUCLEOTIDE SEQUENCE</scope>
    <source>
        <strain evidence="5">CIP111891</strain>
    </source>
</reference>
<accession>A0ABM9CZL6</accession>
<dbReference type="EC" id="1.3.1.28" evidence="3"/>
<dbReference type="SUPFAM" id="SSF51735">
    <property type="entry name" value="NAD(P)-binding Rossmann-fold domains"/>
    <property type="match status" value="1"/>
</dbReference>
<evidence type="ECO:0000313" key="6">
    <source>
        <dbReference type="Proteomes" id="UP000838821"/>
    </source>
</evidence>
<organism evidence="5 6">
    <name type="scientific">Paenibacillus allorhizoplanae</name>
    <dbReference type="NCBI Taxonomy" id="2905648"/>
    <lineage>
        <taxon>Bacteria</taxon>
        <taxon>Bacillati</taxon>
        <taxon>Bacillota</taxon>
        <taxon>Bacilli</taxon>
        <taxon>Bacillales</taxon>
        <taxon>Paenibacillaceae</taxon>
        <taxon>Paenibacillus</taxon>
    </lineage>
</organism>
<evidence type="ECO:0000313" key="5">
    <source>
        <dbReference type="EMBL" id="CAH1228761.1"/>
    </source>
</evidence>
<dbReference type="PANTHER" id="PTHR43477">
    <property type="entry name" value="DIHYDROANTICAPSIN 7-DEHYDROGENASE"/>
    <property type="match status" value="1"/>
</dbReference>
<dbReference type="EMBL" id="CAKMMW010000031">
    <property type="protein sequence ID" value="CAH1228761.1"/>
    <property type="molecule type" value="Genomic_DNA"/>
</dbReference>
<dbReference type="SMART" id="SM00822">
    <property type="entry name" value="PKS_KR"/>
    <property type="match status" value="1"/>
</dbReference>
<dbReference type="InterPro" id="IPR002347">
    <property type="entry name" value="SDR_fam"/>
</dbReference>
<evidence type="ECO:0000256" key="1">
    <source>
        <dbReference type="ARBA" id="ARBA00006484"/>
    </source>
</evidence>
<keyword evidence="2 5" id="KW-0560">Oxidoreductase</keyword>
<dbReference type="PANTHER" id="PTHR43477:SF1">
    <property type="entry name" value="DIHYDROANTICAPSIN 7-DEHYDROGENASE"/>
    <property type="match status" value="1"/>
</dbReference>
<dbReference type="InterPro" id="IPR003560">
    <property type="entry name" value="DHB_DH"/>
</dbReference>
<evidence type="ECO:0000259" key="4">
    <source>
        <dbReference type="SMART" id="SM00822"/>
    </source>
</evidence>
<protein>
    <recommendedName>
        <fullName evidence="3">2,3-dihydro-2,3-dihydroxybenzoate dehydrogenase</fullName>
        <ecNumber evidence="3">1.3.1.28</ecNumber>
    </recommendedName>
</protein>
<keyword evidence="6" id="KW-1185">Reference proteome</keyword>
<name>A0ABM9CZL6_9BACL</name>
<gene>
    <name evidence="5" type="primary">dhbA</name>
    <name evidence="5" type="ORF">PAECIP111891_06346</name>
</gene>
<feature type="domain" description="Ketoreductase" evidence="4">
    <location>
        <begin position="9"/>
        <end position="179"/>
    </location>
</feature>
<dbReference type="InterPro" id="IPR057326">
    <property type="entry name" value="KR_dom"/>
</dbReference>
<dbReference type="RefSeq" id="WP_236292700.1">
    <property type="nucleotide sequence ID" value="NZ_CAKMMW010000031.1"/>
</dbReference>
<dbReference type="Proteomes" id="UP000838821">
    <property type="component" value="Unassembled WGS sequence"/>
</dbReference>
<dbReference type="NCBIfam" id="NF006074">
    <property type="entry name" value="PRK08220.1"/>
    <property type="match status" value="1"/>
</dbReference>